<comment type="caution">
    <text evidence="2">The sequence shown here is derived from an EMBL/GenBank/DDBJ whole genome shotgun (WGS) entry which is preliminary data.</text>
</comment>
<protein>
    <submittedName>
        <fullName evidence="2">2-C-methyl-D-erythritol 2,4-cyclodiphosphate synthase</fullName>
    </submittedName>
</protein>
<gene>
    <name evidence="2" type="ORF">STAS_33963</name>
</gene>
<name>A0A5A7RGG8_STRAF</name>
<dbReference type="AlphaFoldDB" id="A0A5A7RGG8"/>
<evidence type="ECO:0000256" key="1">
    <source>
        <dbReference type="SAM" id="MobiDB-lite"/>
    </source>
</evidence>
<reference evidence="3" key="1">
    <citation type="journal article" date="2019" name="Curr. Biol.">
        <title>Genome Sequence of Striga asiatica Provides Insight into the Evolution of Plant Parasitism.</title>
        <authorList>
            <person name="Yoshida S."/>
            <person name="Kim S."/>
            <person name="Wafula E.K."/>
            <person name="Tanskanen J."/>
            <person name="Kim Y.M."/>
            <person name="Honaas L."/>
            <person name="Yang Z."/>
            <person name="Spallek T."/>
            <person name="Conn C.E."/>
            <person name="Ichihashi Y."/>
            <person name="Cheong K."/>
            <person name="Cui S."/>
            <person name="Der J.P."/>
            <person name="Gundlach H."/>
            <person name="Jiao Y."/>
            <person name="Hori C."/>
            <person name="Ishida J.K."/>
            <person name="Kasahara H."/>
            <person name="Kiba T."/>
            <person name="Kim M.S."/>
            <person name="Koo N."/>
            <person name="Laohavisit A."/>
            <person name="Lee Y.H."/>
            <person name="Lumba S."/>
            <person name="McCourt P."/>
            <person name="Mortimer J.C."/>
            <person name="Mutuku J.M."/>
            <person name="Nomura T."/>
            <person name="Sasaki-Sekimoto Y."/>
            <person name="Seto Y."/>
            <person name="Wang Y."/>
            <person name="Wakatake T."/>
            <person name="Sakakibara H."/>
            <person name="Demura T."/>
            <person name="Yamaguchi S."/>
            <person name="Yoneyama K."/>
            <person name="Manabe R.I."/>
            <person name="Nelson D.C."/>
            <person name="Schulman A.H."/>
            <person name="Timko M.P."/>
            <person name="dePamphilis C.W."/>
            <person name="Choi D."/>
            <person name="Shirasu K."/>
        </authorList>
    </citation>
    <scope>NUCLEOTIDE SEQUENCE [LARGE SCALE GENOMIC DNA]</scope>
    <source>
        <strain evidence="3">cv. UVA1</strain>
    </source>
</reference>
<keyword evidence="3" id="KW-1185">Reference proteome</keyword>
<accession>A0A5A7RGG8</accession>
<feature type="region of interest" description="Disordered" evidence="1">
    <location>
        <begin position="91"/>
        <end position="129"/>
    </location>
</feature>
<feature type="compositionally biased region" description="Low complexity" evidence="1">
    <location>
        <begin position="114"/>
        <end position="129"/>
    </location>
</feature>
<evidence type="ECO:0000313" key="2">
    <source>
        <dbReference type="EMBL" id="GER56239.1"/>
    </source>
</evidence>
<dbReference type="EMBL" id="BKCP01012625">
    <property type="protein sequence ID" value="GER56239.1"/>
    <property type="molecule type" value="Genomic_DNA"/>
</dbReference>
<feature type="compositionally biased region" description="Polar residues" evidence="1">
    <location>
        <begin position="59"/>
        <end position="72"/>
    </location>
</feature>
<evidence type="ECO:0000313" key="3">
    <source>
        <dbReference type="Proteomes" id="UP000325081"/>
    </source>
</evidence>
<dbReference type="Proteomes" id="UP000325081">
    <property type="component" value="Unassembled WGS sequence"/>
</dbReference>
<proteinExistence type="predicted"/>
<feature type="region of interest" description="Disordered" evidence="1">
    <location>
        <begin position="48"/>
        <end position="72"/>
    </location>
</feature>
<organism evidence="2 3">
    <name type="scientific">Striga asiatica</name>
    <name type="common">Asiatic witchweed</name>
    <name type="synonym">Buchnera asiatica</name>
    <dbReference type="NCBI Taxonomy" id="4170"/>
    <lineage>
        <taxon>Eukaryota</taxon>
        <taxon>Viridiplantae</taxon>
        <taxon>Streptophyta</taxon>
        <taxon>Embryophyta</taxon>
        <taxon>Tracheophyta</taxon>
        <taxon>Spermatophyta</taxon>
        <taxon>Magnoliopsida</taxon>
        <taxon>eudicotyledons</taxon>
        <taxon>Gunneridae</taxon>
        <taxon>Pentapetalae</taxon>
        <taxon>asterids</taxon>
        <taxon>lamiids</taxon>
        <taxon>Lamiales</taxon>
        <taxon>Orobanchaceae</taxon>
        <taxon>Buchnereae</taxon>
        <taxon>Striga</taxon>
    </lineage>
</organism>
<sequence>MLGHDLTKKIAASVAQHQVDCFIKQSDSGYHTMVKFYTIEMMMVHGNTSTAESSDKETSTSTPSKATDPSLFSPTLKNVLESVAMKIEKFPTVLTPESSTKKHINFDSHQVTAQTSSSTTTQSSSQSTL</sequence>